<dbReference type="AlphaFoldDB" id="A0AAW1FMH2"/>
<feature type="domain" description="Reverse transcriptase" evidence="1">
    <location>
        <begin position="1"/>
        <end position="127"/>
    </location>
</feature>
<evidence type="ECO:0000313" key="2">
    <source>
        <dbReference type="EMBL" id="KAK9535987.1"/>
    </source>
</evidence>
<accession>A0AAW1FMH2</accession>
<sequence length="127" mass="14522">MRLSKSESCPLAVVFIDFAKASDTFSHEHLLRALEQKELDHYNVAHFRNSYEAFTTKVRCLVEERRNIAVKQGDSMSPLIFNLALDPLIQTLEREGRGFAVNGKPITALAFADNLVMLSSSWDYYFF</sequence>
<dbReference type="Pfam" id="PF00078">
    <property type="entry name" value="RVT_1"/>
    <property type="match status" value="1"/>
</dbReference>
<dbReference type="Proteomes" id="UP001488805">
    <property type="component" value="Unassembled WGS sequence"/>
</dbReference>
<reference evidence="2 3" key="1">
    <citation type="journal article" date="2024" name="Genome Biol. Evol.">
        <title>Chromosome-level genome assembly of the viviparous eelpout Zoarces viviparus.</title>
        <authorList>
            <person name="Fuhrmann N."/>
            <person name="Brasseur M.V."/>
            <person name="Bakowski C.E."/>
            <person name="Podsiadlowski L."/>
            <person name="Prost S."/>
            <person name="Krehenwinkel H."/>
            <person name="Mayer C."/>
        </authorList>
    </citation>
    <scope>NUCLEOTIDE SEQUENCE [LARGE SCALE GENOMIC DNA]</scope>
    <source>
        <strain evidence="2">NO-MEL_2022_Ind0_liver</strain>
    </source>
</reference>
<dbReference type="InterPro" id="IPR000477">
    <property type="entry name" value="RT_dom"/>
</dbReference>
<name>A0AAW1FMH2_ZOAVI</name>
<evidence type="ECO:0000313" key="3">
    <source>
        <dbReference type="Proteomes" id="UP001488805"/>
    </source>
</evidence>
<dbReference type="PROSITE" id="PS50878">
    <property type="entry name" value="RT_POL"/>
    <property type="match status" value="1"/>
</dbReference>
<protein>
    <recommendedName>
        <fullName evidence="1">Reverse transcriptase domain-containing protein</fullName>
    </recommendedName>
</protein>
<comment type="caution">
    <text evidence="2">The sequence shown here is derived from an EMBL/GenBank/DDBJ whole genome shotgun (WGS) entry which is preliminary data.</text>
</comment>
<evidence type="ECO:0000259" key="1">
    <source>
        <dbReference type="PROSITE" id="PS50878"/>
    </source>
</evidence>
<dbReference type="PANTHER" id="PTHR47027">
    <property type="entry name" value="REVERSE TRANSCRIPTASE DOMAIN-CONTAINING PROTEIN"/>
    <property type="match status" value="1"/>
</dbReference>
<keyword evidence="3" id="KW-1185">Reference proteome</keyword>
<proteinExistence type="predicted"/>
<dbReference type="EMBL" id="JBCEZU010000045">
    <property type="protein sequence ID" value="KAK9535987.1"/>
    <property type="molecule type" value="Genomic_DNA"/>
</dbReference>
<organism evidence="2 3">
    <name type="scientific">Zoarces viviparus</name>
    <name type="common">Viviparous eelpout</name>
    <name type="synonym">Blennius viviparus</name>
    <dbReference type="NCBI Taxonomy" id="48416"/>
    <lineage>
        <taxon>Eukaryota</taxon>
        <taxon>Metazoa</taxon>
        <taxon>Chordata</taxon>
        <taxon>Craniata</taxon>
        <taxon>Vertebrata</taxon>
        <taxon>Euteleostomi</taxon>
        <taxon>Actinopterygii</taxon>
        <taxon>Neopterygii</taxon>
        <taxon>Teleostei</taxon>
        <taxon>Neoteleostei</taxon>
        <taxon>Acanthomorphata</taxon>
        <taxon>Eupercaria</taxon>
        <taxon>Perciformes</taxon>
        <taxon>Cottioidei</taxon>
        <taxon>Zoarcales</taxon>
        <taxon>Zoarcidae</taxon>
        <taxon>Zoarcinae</taxon>
        <taxon>Zoarces</taxon>
    </lineage>
</organism>
<dbReference type="PANTHER" id="PTHR47027:SF20">
    <property type="entry name" value="REVERSE TRANSCRIPTASE-LIKE PROTEIN WITH RNA-DIRECTED DNA POLYMERASE DOMAIN"/>
    <property type="match status" value="1"/>
</dbReference>
<gene>
    <name evidence="2" type="ORF">VZT92_005812</name>
</gene>